<dbReference type="Gene3D" id="3.40.1410.10">
    <property type="entry name" value="Chorismate lyase-like"/>
    <property type="match status" value="1"/>
</dbReference>
<keyword evidence="6" id="KW-1185">Reference proteome</keyword>
<evidence type="ECO:0000259" key="4">
    <source>
        <dbReference type="PROSITE" id="PS50949"/>
    </source>
</evidence>
<dbReference type="SMART" id="SM00866">
    <property type="entry name" value="UTRA"/>
    <property type="match status" value="1"/>
</dbReference>
<evidence type="ECO:0000256" key="2">
    <source>
        <dbReference type="ARBA" id="ARBA00023125"/>
    </source>
</evidence>
<organism evidence="5 6">
    <name type="scientific">Roseomonas haemaphysalidis</name>
    <dbReference type="NCBI Taxonomy" id="2768162"/>
    <lineage>
        <taxon>Bacteria</taxon>
        <taxon>Pseudomonadati</taxon>
        <taxon>Pseudomonadota</taxon>
        <taxon>Alphaproteobacteria</taxon>
        <taxon>Acetobacterales</taxon>
        <taxon>Roseomonadaceae</taxon>
        <taxon>Roseomonas</taxon>
    </lineage>
</organism>
<gene>
    <name evidence="5" type="ORF">IAI61_09770</name>
</gene>
<dbReference type="SUPFAM" id="SSF46785">
    <property type="entry name" value="Winged helix' DNA-binding domain"/>
    <property type="match status" value="1"/>
</dbReference>
<dbReference type="PRINTS" id="PR00035">
    <property type="entry name" value="HTHGNTR"/>
</dbReference>
<dbReference type="InterPro" id="IPR050679">
    <property type="entry name" value="Bact_HTH_transcr_reg"/>
</dbReference>
<keyword evidence="2" id="KW-0238">DNA-binding</keyword>
<sequence>MFEHNVKAENGEGPRHAELAQDLMAGIASGRFPVGSLLPTEFELCEQYGASRYAVRIAINELVERGLVSRRKRAGTRVEARAVRGNYRQSLGSLDDLVQFSASHVREMRDTGAHVMDRTLADALGVAEGSRWLRISSLRLDGVPDALPIGWTDVYLDPAYSDVVEQARSLPDTLVVTLVEARHGRHAAEIRQDIAVSAVPARMSGALQAEAGSPALRIIRRYLDPDGTAFEISDSIHPAGRFTASSRLQRHRQ</sequence>
<dbReference type="EMBL" id="JACTNG010000004">
    <property type="protein sequence ID" value="MBO1079319.1"/>
    <property type="molecule type" value="Genomic_DNA"/>
</dbReference>
<dbReference type="InterPro" id="IPR011663">
    <property type="entry name" value="UTRA"/>
</dbReference>
<keyword evidence="3" id="KW-0804">Transcription</keyword>
<evidence type="ECO:0000313" key="5">
    <source>
        <dbReference type="EMBL" id="MBO1079319.1"/>
    </source>
</evidence>
<name>A0ABS3KPB0_9PROT</name>
<dbReference type="InterPro" id="IPR000524">
    <property type="entry name" value="Tscrpt_reg_HTH_GntR"/>
</dbReference>
<dbReference type="PANTHER" id="PTHR44846:SF17">
    <property type="entry name" value="GNTR-FAMILY TRANSCRIPTIONAL REGULATOR"/>
    <property type="match status" value="1"/>
</dbReference>
<evidence type="ECO:0000313" key="6">
    <source>
        <dbReference type="Proteomes" id="UP001518989"/>
    </source>
</evidence>
<dbReference type="Pfam" id="PF07702">
    <property type="entry name" value="UTRA"/>
    <property type="match status" value="1"/>
</dbReference>
<dbReference type="InterPro" id="IPR036390">
    <property type="entry name" value="WH_DNA-bd_sf"/>
</dbReference>
<evidence type="ECO:0000256" key="1">
    <source>
        <dbReference type="ARBA" id="ARBA00023015"/>
    </source>
</evidence>
<dbReference type="InterPro" id="IPR036388">
    <property type="entry name" value="WH-like_DNA-bd_sf"/>
</dbReference>
<protein>
    <submittedName>
        <fullName evidence="5">GntR family transcriptional regulator</fullName>
    </submittedName>
</protein>
<dbReference type="InterPro" id="IPR028978">
    <property type="entry name" value="Chorismate_lyase_/UTRA_dom_sf"/>
</dbReference>
<dbReference type="CDD" id="cd07377">
    <property type="entry name" value="WHTH_GntR"/>
    <property type="match status" value="1"/>
</dbReference>
<dbReference type="Gene3D" id="1.10.10.10">
    <property type="entry name" value="Winged helix-like DNA-binding domain superfamily/Winged helix DNA-binding domain"/>
    <property type="match status" value="1"/>
</dbReference>
<dbReference type="PROSITE" id="PS50949">
    <property type="entry name" value="HTH_GNTR"/>
    <property type="match status" value="1"/>
</dbReference>
<dbReference type="Proteomes" id="UP001518989">
    <property type="component" value="Unassembled WGS sequence"/>
</dbReference>
<dbReference type="PANTHER" id="PTHR44846">
    <property type="entry name" value="MANNOSYL-D-GLYCERATE TRANSPORT/METABOLISM SYSTEM REPRESSOR MNGR-RELATED"/>
    <property type="match status" value="1"/>
</dbReference>
<dbReference type="RefSeq" id="WP_207416869.1">
    <property type="nucleotide sequence ID" value="NZ_CP061177.1"/>
</dbReference>
<reference evidence="5 6" key="1">
    <citation type="submission" date="2020-09" db="EMBL/GenBank/DDBJ databases">
        <title>Roseomonas.</title>
        <authorList>
            <person name="Zhu W."/>
        </authorList>
    </citation>
    <scope>NUCLEOTIDE SEQUENCE [LARGE SCALE GENOMIC DNA]</scope>
    <source>
        <strain evidence="5 6">573</strain>
    </source>
</reference>
<proteinExistence type="predicted"/>
<accession>A0ABS3KPB0</accession>
<dbReference type="SMART" id="SM00345">
    <property type="entry name" value="HTH_GNTR"/>
    <property type="match status" value="1"/>
</dbReference>
<dbReference type="SUPFAM" id="SSF64288">
    <property type="entry name" value="Chorismate lyase-like"/>
    <property type="match status" value="1"/>
</dbReference>
<evidence type="ECO:0000256" key="3">
    <source>
        <dbReference type="ARBA" id="ARBA00023163"/>
    </source>
</evidence>
<feature type="domain" description="HTH gntR-type" evidence="4">
    <location>
        <begin position="13"/>
        <end position="81"/>
    </location>
</feature>
<dbReference type="Pfam" id="PF00392">
    <property type="entry name" value="GntR"/>
    <property type="match status" value="1"/>
</dbReference>
<comment type="caution">
    <text evidence="5">The sequence shown here is derived from an EMBL/GenBank/DDBJ whole genome shotgun (WGS) entry which is preliminary data.</text>
</comment>
<keyword evidence="1" id="KW-0805">Transcription regulation</keyword>